<dbReference type="EMBL" id="KK916248">
    <property type="protein sequence ID" value="KDP20325.1"/>
    <property type="molecule type" value="Genomic_DNA"/>
</dbReference>
<dbReference type="AlphaFoldDB" id="A0A067JK00"/>
<dbReference type="Proteomes" id="UP000027138">
    <property type="component" value="Unassembled WGS sequence"/>
</dbReference>
<feature type="region of interest" description="Disordered" evidence="1">
    <location>
        <begin position="1"/>
        <end position="80"/>
    </location>
</feature>
<keyword evidence="3" id="KW-1185">Reference proteome</keyword>
<organism evidence="2 3">
    <name type="scientific">Jatropha curcas</name>
    <name type="common">Barbados nut</name>
    <dbReference type="NCBI Taxonomy" id="180498"/>
    <lineage>
        <taxon>Eukaryota</taxon>
        <taxon>Viridiplantae</taxon>
        <taxon>Streptophyta</taxon>
        <taxon>Embryophyta</taxon>
        <taxon>Tracheophyta</taxon>
        <taxon>Spermatophyta</taxon>
        <taxon>Magnoliopsida</taxon>
        <taxon>eudicotyledons</taxon>
        <taxon>Gunneridae</taxon>
        <taxon>Pentapetalae</taxon>
        <taxon>rosids</taxon>
        <taxon>fabids</taxon>
        <taxon>Malpighiales</taxon>
        <taxon>Euphorbiaceae</taxon>
        <taxon>Crotonoideae</taxon>
        <taxon>Jatropheae</taxon>
        <taxon>Jatropha</taxon>
    </lineage>
</organism>
<evidence type="ECO:0000313" key="3">
    <source>
        <dbReference type="Proteomes" id="UP000027138"/>
    </source>
</evidence>
<accession>A0A067JK00</accession>
<gene>
    <name evidence="2" type="ORF">JCGZ_06411</name>
</gene>
<name>A0A067JK00_JATCU</name>
<dbReference type="PANTHER" id="PTHR33401">
    <property type="entry name" value="LIGHT-HARVESTING COMPLEX-LIKE PROTEIN OHP2, CHLOROPLASTIC"/>
    <property type="match status" value="1"/>
</dbReference>
<dbReference type="PANTHER" id="PTHR33401:SF13">
    <property type="entry name" value="EXPRESSED PROTEIN"/>
    <property type="match status" value="1"/>
</dbReference>
<sequence length="102" mass="11545">MDQFPNNNYESQSQSQPEGQEKNNGTDSRSSGSNGPHIQPPITTTTASRKKSNLKRSTTREEEINQSRTDKRKVSWPDAHGKDIAHIHEFEPRLSAENEVEI</sequence>
<protein>
    <submittedName>
        <fullName evidence="2">Uncharacterized protein</fullName>
    </submittedName>
</protein>
<evidence type="ECO:0000256" key="1">
    <source>
        <dbReference type="SAM" id="MobiDB-lite"/>
    </source>
</evidence>
<dbReference type="OrthoDB" id="1921202at2759"/>
<evidence type="ECO:0000313" key="2">
    <source>
        <dbReference type="EMBL" id="KDP20325.1"/>
    </source>
</evidence>
<feature type="compositionally biased region" description="Polar residues" evidence="1">
    <location>
        <begin position="22"/>
        <end position="47"/>
    </location>
</feature>
<feature type="compositionally biased region" description="Polar residues" evidence="1">
    <location>
        <begin position="1"/>
        <end position="10"/>
    </location>
</feature>
<feature type="compositionally biased region" description="Basic and acidic residues" evidence="1">
    <location>
        <begin position="58"/>
        <end position="80"/>
    </location>
</feature>
<reference evidence="2 3" key="1">
    <citation type="journal article" date="2014" name="PLoS ONE">
        <title>Global Analysis of Gene Expression Profiles in Physic Nut (Jatropha curcas L.) Seedlings Exposed to Salt Stress.</title>
        <authorList>
            <person name="Zhang L."/>
            <person name="Zhang C."/>
            <person name="Wu P."/>
            <person name="Chen Y."/>
            <person name="Li M."/>
            <person name="Jiang H."/>
            <person name="Wu G."/>
        </authorList>
    </citation>
    <scope>NUCLEOTIDE SEQUENCE [LARGE SCALE GENOMIC DNA]</scope>
    <source>
        <strain evidence="3">cv. GZQX0401</strain>
        <tissue evidence="2">Young leaves</tissue>
    </source>
</reference>
<proteinExistence type="predicted"/>